<keyword evidence="1 2" id="KW-0963">Cytoplasm</keyword>
<organism evidence="3 4">
    <name type="scientific">Intestinimonas butyriciproducens</name>
    <dbReference type="NCBI Taxonomy" id="1297617"/>
    <lineage>
        <taxon>Bacteria</taxon>
        <taxon>Bacillati</taxon>
        <taxon>Bacillota</taxon>
        <taxon>Clostridia</taxon>
        <taxon>Eubacteriales</taxon>
        <taxon>Intestinimonas</taxon>
    </lineage>
</organism>
<accession>A0A0S2VZE2</accession>
<comment type="similarity">
    <text evidence="2">Belongs to the UPF0291 family.</text>
</comment>
<dbReference type="STRING" id="1297617.IB211_00045c"/>
<keyword evidence="4" id="KW-1185">Reference proteome</keyword>
<evidence type="ECO:0000256" key="1">
    <source>
        <dbReference type="ARBA" id="ARBA00022490"/>
    </source>
</evidence>
<dbReference type="Gene3D" id="1.10.287.540">
    <property type="entry name" value="Helix hairpin bin"/>
    <property type="match status" value="1"/>
</dbReference>
<reference evidence="3 4" key="1">
    <citation type="journal article" date="2015" name="Nat. Commun.">
        <title>Production of butyrate from lysine and the Amadori product fructoselysine by a human gut commensal.</title>
        <authorList>
            <person name="Bui T.P."/>
            <person name="Ritari J."/>
            <person name="Boeren S."/>
            <person name="de Waard P."/>
            <person name="Plugge C.M."/>
            <person name="de Vos W.M."/>
        </authorList>
    </citation>
    <scope>NUCLEOTIDE SEQUENCE [LARGE SCALE GENOMIC DNA]</scope>
    <source>
        <strain evidence="3 4">AF211</strain>
    </source>
</reference>
<sequence>MEQHKIDRISELSRLSRERALTAEEAAEREALRGEYRASVRQSLQAHLDNTYLVNGQGEKQKLRRKGE</sequence>
<dbReference type="Pfam" id="PF05979">
    <property type="entry name" value="DUF896"/>
    <property type="match status" value="1"/>
</dbReference>
<comment type="subcellular location">
    <subcellularLocation>
        <location evidence="2">Cytoplasm</location>
    </subcellularLocation>
</comment>
<dbReference type="InterPro" id="IPR009242">
    <property type="entry name" value="DUF896"/>
</dbReference>
<dbReference type="PANTHER" id="PTHR37300">
    <property type="entry name" value="UPF0291 PROTEIN CBO2609/CLC_2481"/>
    <property type="match status" value="1"/>
</dbReference>
<evidence type="ECO:0000313" key="3">
    <source>
        <dbReference type="EMBL" id="ALP92441.1"/>
    </source>
</evidence>
<dbReference type="Proteomes" id="UP000064844">
    <property type="component" value="Chromosome"/>
</dbReference>
<evidence type="ECO:0000256" key="2">
    <source>
        <dbReference type="HAMAP-Rule" id="MF_01103"/>
    </source>
</evidence>
<dbReference type="SUPFAM" id="SSF158221">
    <property type="entry name" value="YnzC-like"/>
    <property type="match status" value="1"/>
</dbReference>
<dbReference type="AlphaFoldDB" id="A0A0S2VZE2"/>
<dbReference type="GO" id="GO:0005737">
    <property type="term" value="C:cytoplasm"/>
    <property type="evidence" value="ECO:0007669"/>
    <property type="project" value="UniProtKB-SubCell"/>
</dbReference>
<dbReference type="KEGG" id="ibu:IB211_00045c"/>
<name>A0A0S2VZE2_9FIRM</name>
<dbReference type="HAMAP" id="MF_01103">
    <property type="entry name" value="UPF0291"/>
    <property type="match status" value="1"/>
</dbReference>
<dbReference type="eggNOG" id="COG4224">
    <property type="taxonomic scope" value="Bacteria"/>
</dbReference>
<protein>
    <recommendedName>
        <fullName evidence="2">UPF0291 protein IB211_00045c</fullName>
    </recommendedName>
</protein>
<proteinExistence type="inferred from homology"/>
<dbReference type="PANTHER" id="PTHR37300:SF1">
    <property type="entry name" value="UPF0291 PROTEIN YNZC"/>
    <property type="match status" value="1"/>
</dbReference>
<dbReference type="RefSeq" id="WP_033117654.1">
    <property type="nucleotide sequence ID" value="NZ_CALICV010000124.1"/>
</dbReference>
<evidence type="ECO:0000313" key="4">
    <source>
        <dbReference type="Proteomes" id="UP000064844"/>
    </source>
</evidence>
<gene>
    <name evidence="3" type="ORF">IB211_00045c</name>
</gene>
<reference evidence="4" key="2">
    <citation type="submission" date="2015-04" db="EMBL/GenBank/DDBJ databases">
        <title>A butyrogenic pathway from the amino acid lysine in a human gut commensal.</title>
        <authorList>
            <person name="de Vos W.M."/>
            <person name="Bui N.T.P."/>
            <person name="Plugge C.M."/>
            <person name="Ritari J."/>
        </authorList>
    </citation>
    <scope>NUCLEOTIDE SEQUENCE [LARGE SCALE GENOMIC DNA]</scope>
    <source>
        <strain evidence="4">AF211</strain>
    </source>
</reference>
<dbReference type="EMBL" id="CP011307">
    <property type="protein sequence ID" value="ALP92441.1"/>
    <property type="molecule type" value="Genomic_DNA"/>
</dbReference>